<evidence type="ECO:0000313" key="1">
    <source>
        <dbReference type="EMBL" id="MEF3080510.1"/>
    </source>
</evidence>
<keyword evidence="2" id="KW-1185">Reference proteome</keyword>
<dbReference type="Proteomes" id="UP001356704">
    <property type="component" value="Unassembled WGS sequence"/>
</dbReference>
<accession>A0ABU7WA53</accession>
<name>A0ABU7WA53_9FLAO</name>
<organism evidence="1 2">
    <name type="scientific">Winogradskyella poriferorum</name>
    <dbReference type="NCBI Taxonomy" id="307627"/>
    <lineage>
        <taxon>Bacteria</taxon>
        <taxon>Pseudomonadati</taxon>
        <taxon>Bacteroidota</taxon>
        <taxon>Flavobacteriia</taxon>
        <taxon>Flavobacteriales</taxon>
        <taxon>Flavobacteriaceae</taxon>
        <taxon>Winogradskyella</taxon>
    </lineage>
</organism>
<protein>
    <submittedName>
        <fullName evidence="1">Lacal_2735 family protein</fullName>
    </submittedName>
</protein>
<dbReference type="NCBIfam" id="NF033487">
    <property type="entry name" value="Lacal_2735_fam"/>
    <property type="match status" value="1"/>
</dbReference>
<dbReference type="RefSeq" id="WP_331811209.1">
    <property type="nucleotide sequence ID" value="NZ_JAZHOU010000008.1"/>
</dbReference>
<dbReference type="InterPro" id="IPR045493">
    <property type="entry name" value="DUF6435"/>
</dbReference>
<sequence length="65" mass="7831">MQNSEHLLRKRFKLRQEYLRLIEDAYNLRQTDHALSDFSEFKATKILHQLNKLKFVIGDTNLQVN</sequence>
<comment type="caution">
    <text evidence="1">The sequence shown here is derived from an EMBL/GenBank/DDBJ whole genome shotgun (WGS) entry which is preliminary data.</text>
</comment>
<evidence type="ECO:0000313" key="2">
    <source>
        <dbReference type="Proteomes" id="UP001356704"/>
    </source>
</evidence>
<proteinExistence type="predicted"/>
<reference evidence="1 2" key="1">
    <citation type="submission" date="2024-02" db="EMBL/GenBank/DDBJ databases">
        <title>Winogradskyella poriferorum JCM 12885.</title>
        <authorList>
            <person name="Zhang D.-F."/>
            <person name="Fu Z.-Y."/>
        </authorList>
    </citation>
    <scope>NUCLEOTIDE SEQUENCE [LARGE SCALE GENOMIC DNA]</scope>
    <source>
        <strain evidence="1 2">JCM 12885</strain>
    </source>
</reference>
<dbReference type="EMBL" id="JAZHOU010000008">
    <property type="protein sequence ID" value="MEF3080510.1"/>
    <property type="molecule type" value="Genomic_DNA"/>
</dbReference>
<gene>
    <name evidence="1" type="ORF">V1468_15960</name>
</gene>